<comment type="caution">
    <text evidence="1">The sequence shown here is derived from an EMBL/GenBank/DDBJ whole genome shotgun (WGS) entry which is preliminary data.</text>
</comment>
<gene>
    <name evidence="1" type="ORF">C2G38_2215891</name>
</gene>
<dbReference type="AlphaFoldDB" id="A0A397UHX0"/>
<proteinExistence type="predicted"/>
<keyword evidence="2" id="KW-1185">Reference proteome</keyword>
<evidence type="ECO:0008006" key="3">
    <source>
        <dbReference type="Google" id="ProtNLM"/>
    </source>
</evidence>
<sequence length="440" mass="50299">MNAIIKSNVTSKTSLSELANVLDSRLARESMFIRYDNWSKIHTQPTNISVSTQLLPEVDKWLSEFLIPPVLSLQRSEIAEALWYNTILVSRENVNIINLMKQKSENDFYENLEDFPATNIEEIITNLSWEITRYRSAHKNYVIIFENGNHICTCLRLINHGLFCRYFAKIMTMSQIAAFHILMVSQRWYLDKQYSKSDMSLRSLLSIIYQNGRAISTFNFMPNLNLMHQNSNIPYNVSKVLKSRRAYGVTNGLCKKAINESYDLEESSKKNLEENQENIDPSAVRDPIIKKRKGASRVKCIKSSFEATNTQSNVIQEKAKRLCSHCKQPNHYAKTCTVSAAAIMIDFDHQVTDYGNKKVGEIVGEEIGEIVGEEIGEIVGEEIGEIVVEIVVVIDSEIVVEMIVRVIDGEIVGEFDAEMVVVADLYHAFLKKFFVHLKYL</sequence>
<evidence type="ECO:0000313" key="1">
    <source>
        <dbReference type="EMBL" id="RIB06923.1"/>
    </source>
</evidence>
<organism evidence="1 2">
    <name type="scientific">Gigaspora rosea</name>
    <dbReference type="NCBI Taxonomy" id="44941"/>
    <lineage>
        <taxon>Eukaryota</taxon>
        <taxon>Fungi</taxon>
        <taxon>Fungi incertae sedis</taxon>
        <taxon>Mucoromycota</taxon>
        <taxon>Glomeromycotina</taxon>
        <taxon>Glomeromycetes</taxon>
        <taxon>Diversisporales</taxon>
        <taxon>Gigasporaceae</taxon>
        <taxon>Gigaspora</taxon>
    </lineage>
</organism>
<accession>A0A397UHX0</accession>
<dbReference type="OrthoDB" id="2437546at2759"/>
<name>A0A397UHX0_9GLOM</name>
<dbReference type="Proteomes" id="UP000266673">
    <property type="component" value="Unassembled WGS sequence"/>
</dbReference>
<protein>
    <recommendedName>
        <fullName evidence="3">SWIM-type domain-containing protein</fullName>
    </recommendedName>
</protein>
<evidence type="ECO:0000313" key="2">
    <source>
        <dbReference type="Proteomes" id="UP000266673"/>
    </source>
</evidence>
<reference evidence="1 2" key="1">
    <citation type="submission" date="2018-06" db="EMBL/GenBank/DDBJ databases">
        <title>Comparative genomics reveals the genomic features of Rhizophagus irregularis, R. cerebriforme, R. diaphanum and Gigaspora rosea, and their symbiotic lifestyle signature.</title>
        <authorList>
            <person name="Morin E."/>
            <person name="San Clemente H."/>
            <person name="Chen E.C.H."/>
            <person name="De La Providencia I."/>
            <person name="Hainaut M."/>
            <person name="Kuo A."/>
            <person name="Kohler A."/>
            <person name="Murat C."/>
            <person name="Tang N."/>
            <person name="Roy S."/>
            <person name="Loubradou J."/>
            <person name="Henrissat B."/>
            <person name="Grigoriev I.V."/>
            <person name="Corradi N."/>
            <person name="Roux C."/>
            <person name="Martin F.M."/>
        </authorList>
    </citation>
    <scope>NUCLEOTIDE SEQUENCE [LARGE SCALE GENOMIC DNA]</scope>
    <source>
        <strain evidence="1 2">DAOM 194757</strain>
    </source>
</reference>
<dbReference type="EMBL" id="QKWP01001741">
    <property type="protein sequence ID" value="RIB06923.1"/>
    <property type="molecule type" value="Genomic_DNA"/>
</dbReference>